<dbReference type="Pfam" id="PF07592">
    <property type="entry name" value="DDE_Tnp_ISAZ013"/>
    <property type="match status" value="1"/>
</dbReference>
<sequence>MDAKKKELVGQFKNPGRQWRPAGEPATVRAHGFPDPGLGKAIPTESTIAEDNGWVGVGTDHDTAEYAVGHSVAGGKPRAACPTQVPGVC</sequence>
<organism evidence="2 3">
    <name type="scientific">Actinocorallia longicatena</name>
    <dbReference type="NCBI Taxonomy" id="111803"/>
    <lineage>
        <taxon>Bacteria</taxon>
        <taxon>Bacillati</taxon>
        <taxon>Actinomycetota</taxon>
        <taxon>Actinomycetes</taxon>
        <taxon>Streptosporangiales</taxon>
        <taxon>Thermomonosporaceae</taxon>
        <taxon>Actinocorallia</taxon>
    </lineage>
</organism>
<reference evidence="3" key="1">
    <citation type="journal article" date="2019" name="Int. J. Syst. Evol. Microbiol.">
        <title>The Global Catalogue of Microorganisms (GCM) 10K type strain sequencing project: providing services to taxonomists for standard genome sequencing and annotation.</title>
        <authorList>
            <consortium name="The Broad Institute Genomics Platform"/>
            <consortium name="The Broad Institute Genome Sequencing Center for Infectious Disease"/>
            <person name="Wu L."/>
            <person name="Ma J."/>
        </authorList>
    </citation>
    <scope>NUCLEOTIDE SEQUENCE [LARGE SCALE GENOMIC DNA]</scope>
    <source>
        <strain evidence="3">JCM 9377</strain>
    </source>
</reference>
<protein>
    <submittedName>
        <fullName evidence="2">Uncharacterized protein</fullName>
    </submittedName>
</protein>
<proteinExistence type="predicted"/>
<dbReference type="EMBL" id="BAAAUV010000001">
    <property type="protein sequence ID" value="GAA3194979.1"/>
    <property type="molecule type" value="Genomic_DNA"/>
</dbReference>
<name>A0ABP6Q003_9ACTN</name>
<accession>A0ABP6Q003</accession>
<feature type="region of interest" description="Disordered" evidence="1">
    <location>
        <begin position="1"/>
        <end position="35"/>
    </location>
</feature>
<evidence type="ECO:0000313" key="2">
    <source>
        <dbReference type="EMBL" id="GAA3194979.1"/>
    </source>
</evidence>
<evidence type="ECO:0000313" key="3">
    <source>
        <dbReference type="Proteomes" id="UP001501237"/>
    </source>
</evidence>
<gene>
    <name evidence="2" type="ORF">GCM10010468_04970</name>
</gene>
<dbReference type="Proteomes" id="UP001501237">
    <property type="component" value="Unassembled WGS sequence"/>
</dbReference>
<evidence type="ECO:0000256" key="1">
    <source>
        <dbReference type="SAM" id="MobiDB-lite"/>
    </source>
</evidence>
<dbReference type="InterPro" id="IPR011518">
    <property type="entry name" value="Transposase_36"/>
</dbReference>
<keyword evidence="3" id="KW-1185">Reference proteome</keyword>
<comment type="caution">
    <text evidence="2">The sequence shown here is derived from an EMBL/GenBank/DDBJ whole genome shotgun (WGS) entry which is preliminary data.</text>
</comment>